<dbReference type="InterPro" id="IPR037094">
    <property type="entry name" value="Glyco_hydro_38_cen_sf"/>
</dbReference>
<keyword evidence="7" id="KW-1185">Reference proteome</keyword>
<evidence type="ECO:0000256" key="4">
    <source>
        <dbReference type="ARBA" id="ARBA00023295"/>
    </source>
</evidence>
<accession>A0ABV3Q4H1</accession>
<dbReference type="Gene3D" id="3.20.110.10">
    <property type="entry name" value="Glycoside hydrolase 38, N terminal domain"/>
    <property type="match status" value="1"/>
</dbReference>
<evidence type="ECO:0000313" key="6">
    <source>
        <dbReference type="EMBL" id="MEW9502197.1"/>
    </source>
</evidence>
<dbReference type="Pfam" id="PF07748">
    <property type="entry name" value="Glyco_hydro_38C"/>
    <property type="match status" value="1"/>
</dbReference>
<dbReference type="Pfam" id="PF18438">
    <property type="entry name" value="Glyco_hydro_38"/>
    <property type="match status" value="1"/>
</dbReference>
<evidence type="ECO:0000256" key="2">
    <source>
        <dbReference type="ARBA" id="ARBA00022723"/>
    </source>
</evidence>
<dbReference type="InterPro" id="IPR015341">
    <property type="entry name" value="Glyco_hydro_38_cen"/>
</dbReference>
<dbReference type="InterPro" id="IPR011013">
    <property type="entry name" value="Gal_mutarotase_sf_dom"/>
</dbReference>
<dbReference type="SUPFAM" id="SSF88713">
    <property type="entry name" value="Glycoside hydrolase/deacetylase"/>
    <property type="match status" value="1"/>
</dbReference>
<organism evidence="6 7">
    <name type="scientific">Jeotgalibacillus marinus</name>
    <dbReference type="NCBI Taxonomy" id="86667"/>
    <lineage>
        <taxon>Bacteria</taxon>
        <taxon>Bacillati</taxon>
        <taxon>Bacillota</taxon>
        <taxon>Bacilli</taxon>
        <taxon>Bacillales</taxon>
        <taxon>Caryophanaceae</taxon>
        <taxon>Jeotgalibacillus</taxon>
    </lineage>
</organism>
<dbReference type="InterPro" id="IPR028995">
    <property type="entry name" value="Glyco_hydro_57/38_cen_sf"/>
</dbReference>
<gene>
    <name evidence="6" type="ORF">AB1471_10360</name>
</gene>
<dbReference type="SMART" id="SM00872">
    <property type="entry name" value="Alpha-mann_mid"/>
    <property type="match status" value="1"/>
</dbReference>
<dbReference type="Pfam" id="PF09261">
    <property type="entry name" value="Alpha-mann_mid"/>
    <property type="match status" value="1"/>
</dbReference>
<dbReference type="InterPro" id="IPR041509">
    <property type="entry name" value="GH38_beta-1"/>
</dbReference>
<dbReference type="InterPro" id="IPR027291">
    <property type="entry name" value="Glyco_hydro_38_N_sf"/>
</dbReference>
<protein>
    <submittedName>
        <fullName evidence="6">Alpha-mannosidase</fullName>
    </submittedName>
</protein>
<keyword evidence="2" id="KW-0479">Metal-binding</keyword>
<dbReference type="Gene3D" id="2.60.40.2220">
    <property type="match status" value="1"/>
</dbReference>
<dbReference type="SUPFAM" id="SSF88688">
    <property type="entry name" value="Families 57/38 glycoside transferase middle domain"/>
    <property type="match status" value="1"/>
</dbReference>
<dbReference type="InterPro" id="IPR041147">
    <property type="entry name" value="GH38_C"/>
</dbReference>
<dbReference type="PANTHER" id="PTHR46017:SF2">
    <property type="entry name" value="MANNOSYLGLYCERATE HYDROLASE"/>
    <property type="match status" value="1"/>
</dbReference>
<dbReference type="CDD" id="cd10814">
    <property type="entry name" value="GH38N_AMII_SpGH38_like"/>
    <property type="match status" value="1"/>
</dbReference>
<evidence type="ECO:0000259" key="5">
    <source>
        <dbReference type="SMART" id="SM00872"/>
    </source>
</evidence>
<dbReference type="InterPro" id="IPR011330">
    <property type="entry name" value="Glyco_hydro/deAcase_b/a-brl"/>
</dbReference>
<dbReference type="EMBL" id="JBFMIA010000008">
    <property type="protein sequence ID" value="MEW9502197.1"/>
    <property type="molecule type" value="Genomic_DNA"/>
</dbReference>
<dbReference type="Pfam" id="PF17677">
    <property type="entry name" value="Glyco_hydro38C2"/>
    <property type="match status" value="1"/>
</dbReference>
<evidence type="ECO:0000313" key="7">
    <source>
        <dbReference type="Proteomes" id="UP001556040"/>
    </source>
</evidence>
<sequence>MTEKRKAHIISHSHWDREWYLPFEKHRFYLVKLMDKVLDMFASNTGFNSFHLDGQTILLEDYLAIRPHRKEELKKYIKESRIHIGPWYVLQDAFLTSSEANIRNLLYGLQDAKEYGQVSKIGYFPDTFGIYGQAPQLLKQAGINAATFGRGVKPTGFNNTVSDAVNFESPFSELKWESPDGSSVLGILFANWYSNGNEIPTEPSEAEAFWQQKLKDAEKYASTNHLLFMNGCDHQPVQVDIPEALQMANELYPDVEFVHSNFDEYVQELQMSLPEKLQTIKGELRNQRTDGWSTLVNTASARIYLKQMNQVCQTLLEKVAEPLSVFAHLLGGEYPRDYLRYSWKLMMENHPHDSICGCSVDEVHEEMVTRFKKVQQTVEMIVSEKTEHIATEIDTSEAGLTKGDIPLVVFNTSGNKRDMVIEKVVEIEKVYFSNMHFSEIRDHLMAKEVPNFTLINSKKDVIPHTVKDMGVHFGYELPDQDFRQPYFARKIKVIFSAEQLPQLGYQTYFLTESQETDRGGSLLTNERTLENQYVQVLIHDNGSYTLKDKKTGHSYDRLGIYENTSDIGNEYMFKKPASEVPLTTEKLGAEIRTIEDSSIRSCIEIKHVWEVPQEAGQTFEEEKNNLVWHPDRNAARSNETTILEMVTHLTLETNARGPKVKVTINNQSKDHRLRVLFPTNLKTDHHYADSIFEVVKRPNHPEIEWENPSFDHHQQAFVSVSDEQVGLTIANKGLNEYEILEKDTTIAVTILRSVSELGDWGYFPTPGAQCLGENHVEFMLIPHQESVIDSEAYKIAYDFQIPDVTVQTDIHQGSVPLSGEFVSWGGDKSSFSSLKLAEEKDDIMVRFFNPSGTKSLLSVQSKKAHNYYQSNIIEESIRNLGEKASSQTVNPYEIFTIGISTGEGGR</sequence>
<dbReference type="Gene3D" id="2.60.40.2210">
    <property type="match status" value="1"/>
</dbReference>
<dbReference type="Gene3D" id="2.70.98.30">
    <property type="entry name" value="Golgi alpha-mannosidase II, domain 4"/>
    <property type="match status" value="1"/>
</dbReference>
<dbReference type="Gene3D" id="1.20.1270.50">
    <property type="entry name" value="Glycoside hydrolase family 38, central domain"/>
    <property type="match status" value="1"/>
</dbReference>
<comment type="similarity">
    <text evidence="1">Belongs to the glycosyl hydrolase 38 family.</text>
</comment>
<reference evidence="6 7" key="1">
    <citation type="journal article" date="1979" name="Int. J. Syst. Evol. Microbiol.">
        <title>Bacillus globisporus subsp. marinus subsp. nov.</title>
        <authorList>
            <person name="Liu H."/>
        </authorList>
    </citation>
    <scope>NUCLEOTIDE SEQUENCE [LARGE SCALE GENOMIC DNA]</scope>
    <source>
        <strain evidence="6 7">DSM 1297</strain>
    </source>
</reference>
<evidence type="ECO:0000256" key="3">
    <source>
        <dbReference type="ARBA" id="ARBA00022801"/>
    </source>
</evidence>
<proteinExistence type="inferred from homology"/>
<dbReference type="RefSeq" id="WP_367779687.1">
    <property type="nucleotide sequence ID" value="NZ_JBFMIA010000008.1"/>
</dbReference>
<name>A0ABV3Q4H1_9BACL</name>
<dbReference type="SUPFAM" id="SSF74650">
    <property type="entry name" value="Galactose mutarotase-like"/>
    <property type="match status" value="1"/>
</dbReference>
<keyword evidence="3" id="KW-0378">Hydrolase</keyword>
<feature type="domain" description="Glycoside hydrolase family 38 central" evidence="5">
    <location>
        <begin position="298"/>
        <end position="371"/>
    </location>
</feature>
<dbReference type="Proteomes" id="UP001556040">
    <property type="component" value="Unassembled WGS sequence"/>
</dbReference>
<dbReference type="InterPro" id="IPR011682">
    <property type="entry name" value="Glyco_hydro_38_C"/>
</dbReference>
<dbReference type="Pfam" id="PF01074">
    <property type="entry name" value="Glyco_hydro_38N"/>
    <property type="match status" value="1"/>
</dbReference>
<dbReference type="PANTHER" id="PTHR46017">
    <property type="entry name" value="ALPHA-MANNOSIDASE 2C1"/>
    <property type="match status" value="1"/>
</dbReference>
<comment type="caution">
    <text evidence="6">The sequence shown here is derived from an EMBL/GenBank/DDBJ whole genome shotgun (WGS) entry which is preliminary data.</text>
</comment>
<evidence type="ECO:0000256" key="1">
    <source>
        <dbReference type="ARBA" id="ARBA00009792"/>
    </source>
</evidence>
<dbReference type="InterPro" id="IPR000602">
    <property type="entry name" value="Glyco_hydro_38_N"/>
</dbReference>
<keyword evidence="4" id="KW-0326">Glycosidase</keyword>